<proteinExistence type="predicted"/>
<evidence type="ECO:0000313" key="2">
    <source>
        <dbReference type="EMBL" id="MBO8443967.1"/>
    </source>
</evidence>
<gene>
    <name evidence="2" type="ORF">IAC42_09480</name>
</gene>
<protein>
    <recommendedName>
        <fullName evidence="4">WxL domain-containing protein</fullName>
    </recommendedName>
</protein>
<dbReference type="Proteomes" id="UP000823633">
    <property type="component" value="Unassembled WGS sequence"/>
</dbReference>
<reference evidence="2" key="1">
    <citation type="submission" date="2020-10" db="EMBL/GenBank/DDBJ databases">
        <authorList>
            <person name="Gilroy R."/>
        </authorList>
    </citation>
    <scope>NUCLEOTIDE SEQUENCE</scope>
    <source>
        <strain evidence="2">11167</strain>
    </source>
</reference>
<comment type="caution">
    <text evidence="2">The sequence shown here is derived from an EMBL/GenBank/DDBJ whole genome shotgun (WGS) entry which is preliminary data.</text>
</comment>
<dbReference type="AlphaFoldDB" id="A0A9D9E9T2"/>
<feature type="signal peptide" evidence="1">
    <location>
        <begin position="1"/>
        <end position="20"/>
    </location>
</feature>
<evidence type="ECO:0008006" key="4">
    <source>
        <dbReference type="Google" id="ProtNLM"/>
    </source>
</evidence>
<sequence>MKKIVLSFLLTLVLALPVFAVEAPLLINATIDDGTGVGDEDDITVDGLKIRLAYQLDGNAPSVWAVAFNSNRLTADNTVKRINADLVHDDASSALCDSLYLLVGLSGNTTKDTSATISFAIPGWYEGTEGVVDGASPVTQLSLTGSSAVVDESSGDLISSSLGAVGSNGGGGNKAIIVTQNAGLESTVKLVGYSHIEWDMTQTVTAGDYSTTITVTVSEGA</sequence>
<dbReference type="EMBL" id="JADIMU010000065">
    <property type="protein sequence ID" value="MBO8443967.1"/>
    <property type="molecule type" value="Genomic_DNA"/>
</dbReference>
<keyword evidence="1" id="KW-0732">Signal</keyword>
<accession>A0A9D9E9T2</accession>
<evidence type="ECO:0000313" key="3">
    <source>
        <dbReference type="Proteomes" id="UP000823633"/>
    </source>
</evidence>
<feature type="chain" id="PRO_5038483013" description="WxL domain-containing protein" evidence="1">
    <location>
        <begin position="21"/>
        <end position="221"/>
    </location>
</feature>
<reference evidence="2" key="2">
    <citation type="journal article" date="2021" name="PeerJ">
        <title>Extensive microbial diversity within the chicken gut microbiome revealed by metagenomics and culture.</title>
        <authorList>
            <person name="Gilroy R."/>
            <person name="Ravi A."/>
            <person name="Getino M."/>
            <person name="Pursley I."/>
            <person name="Horton D.L."/>
            <person name="Alikhan N.F."/>
            <person name="Baker D."/>
            <person name="Gharbi K."/>
            <person name="Hall N."/>
            <person name="Watson M."/>
            <person name="Adriaenssens E.M."/>
            <person name="Foster-Nyarko E."/>
            <person name="Jarju S."/>
            <person name="Secka A."/>
            <person name="Antonio M."/>
            <person name="Oren A."/>
            <person name="Chaudhuri R.R."/>
            <person name="La Ragione R."/>
            <person name="Hildebrand F."/>
            <person name="Pallen M.J."/>
        </authorList>
    </citation>
    <scope>NUCLEOTIDE SEQUENCE</scope>
    <source>
        <strain evidence="2">11167</strain>
    </source>
</reference>
<organism evidence="2 3">
    <name type="scientific">Candidatus Aphodenecus pullistercoris</name>
    <dbReference type="NCBI Taxonomy" id="2840669"/>
    <lineage>
        <taxon>Bacteria</taxon>
        <taxon>Pseudomonadati</taxon>
        <taxon>Spirochaetota</taxon>
        <taxon>Spirochaetia</taxon>
        <taxon>Spirochaetales</taxon>
        <taxon>Candidatus Aphodenecus</taxon>
    </lineage>
</organism>
<name>A0A9D9E9T2_9SPIR</name>
<evidence type="ECO:0000256" key="1">
    <source>
        <dbReference type="SAM" id="SignalP"/>
    </source>
</evidence>